<reference evidence="9 10" key="1">
    <citation type="submission" date="2021-01" db="EMBL/GenBank/DDBJ databases">
        <title>Prevotella A2931 sp. nov.</title>
        <authorList>
            <person name="Buhl M."/>
            <person name="Oberhettinger P."/>
        </authorList>
    </citation>
    <scope>NUCLEOTIDE SEQUENCE [LARGE SCALE GENOMIC DNA]</scope>
    <source>
        <strain evidence="9 10">A2931</strain>
    </source>
</reference>
<dbReference type="InterPro" id="IPR012944">
    <property type="entry name" value="SusD_RagB_dom"/>
</dbReference>
<dbReference type="Gene3D" id="1.25.40.390">
    <property type="match status" value="1"/>
</dbReference>
<dbReference type="InterPro" id="IPR011990">
    <property type="entry name" value="TPR-like_helical_dom_sf"/>
</dbReference>
<feature type="domain" description="SusD-like N-terminal" evidence="8">
    <location>
        <begin position="42"/>
        <end position="208"/>
    </location>
</feature>
<comment type="similarity">
    <text evidence="2">Belongs to the SusD family.</text>
</comment>
<evidence type="ECO:0000256" key="3">
    <source>
        <dbReference type="ARBA" id="ARBA00022729"/>
    </source>
</evidence>
<feature type="signal peptide" evidence="6">
    <location>
        <begin position="1"/>
        <end position="19"/>
    </location>
</feature>
<feature type="chain" id="PRO_5045327259" evidence="6">
    <location>
        <begin position="20"/>
        <end position="426"/>
    </location>
</feature>
<keyword evidence="5" id="KW-0998">Cell outer membrane</keyword>
<evidence type="ECO:0000256" key="4">
    <source>
        <dbReference type="ARBA" id="ARBA00023136"/>
    </source>
</evidence>
<comment type="caution">
    <text evidence="9">The sequence shown here is derived from an EMBL/GenBank/DDBJ whole genome shotgun (WGS) entry which is preliminary data.</text>
</comment>
<dbReference type="EMBL" id="JAERMS010000046">
    <property type="protein sequence ID" value="MBO1364269.1"/>
    <property type="molecule type" value="Genomic_DNA"/>
</dbReference>
<proteinExistence type="inferred from homology"/>
<name>A0ABS3M7W9_9BACT</name>
<evidence type="ECO:0000259" key="8">
    <source>
        <dbReference type="Pfam" id="PF14322"/>
    </source>
</evidence>
<dbReference type="PROSITE" id="PS51257">
    <property type="entry name" value="PROKAR_LIPOPROTEIN"/>
    <property type="match status" value="1"/>
</dbReference>
<comment type="subcellular location">
    <subcellularLocation>
        <location evidence="1">Cell outer membrane</location>
    </subcellularLocation>
</comment>
<evidence type="ECO:0000313" key="10">
    <source>
        <dbReference type="Proteomes" id="UP000664265"/>
    </source>
</evidence>
<feature type="domain" description="RagB/SusD" evidence="7">
    <location>
        <begin position="311"/>
        <end position="394"/>
    </location>
</feature>
<gene>
    <name evidence="9" type="ORF">JHU38_10925</name>
</gene>
<organism evidence="9 10">
    <name type="scientific">Prevotella illustrans</name>
    <dbReference type="NCBI Taxonomy" id="2800387"/>
    <lineage>
        <taxon>Bacteria</taxon>
        <taxon>Pseudomonadati</taxon>
        <taxon>Bacteroidota</taxon>
        <taxon>Bacteroidia</taxon>
        <taxon>Bacteroidales</taxon>
        <taxon>Prevotellaceae</taxon>
        <taxon>Prevotella</taxon>
    </lineage>
</organism>
<dbReference type="RefSeq" id="WP_107581791.1">
    <property type="nucleotide sequence ID" value="NZ_JAERMS010000046.1"/>
</dbReference>
<dbReference type="InterPro" id="IPR033985">
    <property type="entry name" value="SusD-like_N"/>
</dbReference>
<keyword evidence="10" id="KW-1185">Reference proteome</keyword>
<evidence type="ECO:0000259" key="7">
    <source>
        <dbReference type="Pfam" id="PF07980"/>
    </source>
</evidence>
<dbReference type="Pfam" id="PF14322">
    <property type="entry name" value="SusD-like_3"/>
    <property type="match status" value="1"/>
</dbReference>
<evidence type="ECO:0000256" key="2">
    <source>
        <dbReference type="ARBA" id="ARBA00006275"/>
    </source>
</evidence>
<evidence type="ECO:0000256" key="5">
    <source>
        <dbReference type="ARBA" id="ARBA00023237"/>
    </source>
</evidence>
<dbReference type="Proteomes" id="UP000664265">
    <property type="component" value="Unassembled WGS sequence"/>
</dbReference>
<keyword evidence="3 6" id="KW-0732">Signal</keyword>
<dbReference type="Pfam" id="PF07980">
    <property type="entry name" value="SusD_RagB"/>
    <property type="match status" value="1"/>
</dbReference>
<dbReference type="SUPFAM" id="SSF48452">
    <property type="entry name" value="TPR-like"/>
    <property type="match status" value="1"/>
</dbReference>
<evidence type="ECO:0000256" key="1">
    <source>
        <dbReference type="ARBA" id="ARBA00004442"/>
    </source>
</evidence>
<accession>A0ABS3M7W9</accession>
<dbReference type="CDD" id="cd08977">
    <property type="entry name" value="SusD"/>
    <property type="match status" value="1"/>
</dbReference>
<evidence type="ECO:0000313" key="9">
    <source>
        <dbReference type="EMBL" id="MBO1364269.1"/>
    </source>
</evidence>
<protein>
    <submittedName>
        <fullName evidence="9">RagB/SusD family nutrient uptake outer membrane protein</fullName>
    </submittedName>
</protein>
<keyword evidence="4" id="KW-0472">Membrane</keyword>
<evidence type="ECO:0000256" key="6">
    <source>
        <dbReference type="SAM" id="SignalP"/>
    </source>
</evidence>
<sequence>MKKFWNVLLLAGLSLSSCSGMLDIDPHSAVPPGNAGGNDLSPMRMGMYNKVQNSPQRETYILFDIIGGNLRTGKTGNPKDLINTVLSPLNSLISSGWNGCYQAIYQVNNVLETVERQPESPLRTTILGEAHYFRGYLYHLLVTRWGGVPIVMSATMKKLPRNSEEEVWDFIESELEQAGRFLDGGIEPVDCYFVSKNAVTALQARVKLERGKKKEAMALAEELIINGRYVLDDFEKIFRGQTNTEVIFSFSCLKEESNITLSTLFYTYAHPNKGSYIYVPAEEVMNMYETSDKRKDISVTNIKTDPCINKYPSGQTGTDPVIVSRLAEMYLVSAEAQGLEKGLHRLNELREKRGLKAVRPQTEDEFLKCILDERRKEFLAEGFRYYDLIRTGRAKSDLDLLDNQLRLPIPGKELILNPNLTPNPGY</sequence>